<dbReference type="EMBL" id="JAUOEL010000001">
    <property type="protein sequence ID" value="MDO5973185.1"/>
    <property type="molecule type" value="Genomic_DNA"/>
</dbReference>
<comment type="caution">
    <text evidence="1">The sequence shown here is derived from an EMBL/GenBank/DDBJ whole genome shotgun (WGS) entry which is preliminary data.</text>
</comment>
<gene>
    <name evidence="1" type="ORF">Q4Q40_03230</name>
</gene>
<evidence type="ECO:0000313" key="1">
    <source>
        <dbReference type="EMBL" id="MDO5973185.1"/>
    </source>
</evidence>
<dbReference type="Pfam" id="PF08002">
    <property type="entry name" value="DUF1697"/>
    <property type="match status" value="1"/>
</dbReference>
<dbReference type="SUPFAM" id="SSF160379">
    <property type="entry name" value="SP0830-like"/>
    <property type="match status" value="1"/>
</dbReference>
<name>A0ABT8WJ48_9FLAO</name>
<reference evidence="1" key="1">
    <citation type="submission" date="2023-07" db="EMBL/GenBank/DDBJ databases">
        <title>Two novel species in the genus Flavivirga.</title>
        <authorList>
            <person name="Kwon K."/>
        </authorList>
    </citation>
    <scope>NUCLEOTIDE SEQUENCE</scope>
    <source>
        <strain evidence="1">KACC 14158</strain>
    </source>
</reference>
<protein>
    <submittedName>
        <fullName evidence="1">DUF1697 domain-containing protein</fullName>
    </submittedName>
</protein>
<keyword evidence="2" id="KW-1185">Reference proteome</keyword>
<dbReference type="Proteomes" id="UP001176806">
    <property type="component" value="Unassembled WGS sequence"/>
</dbReference>
<dbReference type="RefSeq" id="WP_303300253.1">
    <property type="nucleotide sequence ID" value="NZ_BAABDA010000042.1"/>
</dbReference>
<dbReference type="PANTHER" id="PTHR36439:SF1">
    <property type="entry name" value="DUF1697 DOMAIN-CONTAINING PROTEIN"/>
    <property type="match status" value="1"/>
</dbReference>
<dbReference type="Gene3D" id="3.30.70.1280">
    <property type="entry name" value="SP0830-like domains"/>
    <property type="match status" value="1"/>
</dbReference>
<sequence length="180" mass="20532">MKTYIALLRGINVSGQKKVPMAELRELLTNSGLENVQTYIQSGNVIFKSPEKDVQKLELKIHEAINTHFGFEVPILVKTPEDLQQIFDNCPFPEEEKMSSYFTLLYAIPDTNLIKEASKISYPNEVFVITDACIYFYSFTGYGKAKYNNNFFERKLKTTATARNYKTMVKLLSLSADSNA</sequence>
<dbReference type="PANTHER" id="PTHR36439">
    <property type="entry name" value="BLL4334 PROTEIN"/>
    <property type="match status" value="1"/>
</dbReference>
<evidence type="ECO:0000313" key="2">
    <source>
        <dbReference type="Proteomes" id="UP001176806"/>
    </source>
</evidence>
<dbReference type="Gene3D" id="3.30.70.1260">
    <property type="entry name" value="bacterial protein sp0830 like"/>
    <property type="match status" value="1"/>
</dbReference>
<dbReference type="PIRSF" id="PIRSF008502">
    <property type="entry name" value="UCP008502"/>
    <property type="match status" value="1"/>
</dbReference>
<organism evidence="1 2">
    <name type="scientific">Flavivirga jejuensis</name>
    <dbReference type="NCBI Taxonomy" id="870487"/>
    <lineage>
        <taxon>Bacteria</taxon>
        <taxon>Pseudomonadati</taxon>
        <taxon>Bacteroidota</taxon>
        <taxon>Flavobacteriia</taxon>
        <taxon>Flavobacteriales</taxon>
        <taxon>Flavobacteriaceae</taxon>
        <taxon>Flavivirga</taxon>
    </lineage>
</organism>
<accession>A0ABT8WJ48</accession>
<proteinExistence type="predicted"/>
<dbReference type="InterPro" id="IPR012545">
    <property type="entry name" value="DUF1697"/>
</dbReference>